<dbReference type="InterPro" id="IPR002068">
    <property type="entry name" value="A-crystallin/Hsp20_dom"/>
</dbReference>
<dbReference type="PROSITE" id="PS01031">
    <property type="entry name" value="SHSP"/>
    <property type="match status" value="1"/>
</dbReference>
<dbReference type="Pfam" id="PF00011">
    <property type="entry name" value="HSP20"/>
    <property type="match status" value="1"/>
</dbReference>
<comment type="caution">
    <text evidence="4">The sequence shown here is derived from an EMBL/GenBank/DDBJ whole genome shotgun (WGS) entry which is preliminary data.</text>
</comment>
<dbReference type="InterPro" id="IPR031107">
    <property type="entry name" value="Small_HSP"/>
</dbReference>
<name>A0ABW1AZW7_9ACTN</name>
<gene>
    <name evidence="4" type="ORF">ACFQGO_02060</name>
</gene>
<sequence length="159" mass="17681">MTLPVHRRPGQLLERPFRALGWGEPISAEFDDLFERMNRFLEAAAGAAPASMAFSPLADLHETDDAYVVEAELPGIKREDVDVEISERELRIAGEYKEREREGVMRRGTRRTGHFEYRALLPAGVKADEITATLADGVLTVTVPKAQAAKPKHIEVTEA</sequence>
<organism evidence="4 5">
    <name type="scientific">Streptomyces heilongjiangensis</name>
    <dbReference type="NCBI Taxonomy" id="945052"/>
    <lineage>
        <taxon>Bacteria</taxon>
        <taxon>Bacillati</taxon>
        <taxon>Actinomycetota</taxon>
        <taxon>Actinomycetes</taxon>
        <taxon>Kitasatosporales</taxon>
        <taxon>Streptomycetaceae</taxon>
        <taxon>Streptomyces</taxon>
    </lineage>
</organism>
<evidence type="ECO:0000313" key="4">
    <source>
        <dbReference type="EMBL" id="MFC5806308.1"/>
    </source>
</evidence>
<feature type="domain" description="SHSP" evidence="3">
    <location>
        <begin position="48"/>
        <end position="159"/>
    </location>
</feature>
<dbReference type="RefSeq" id="WP_272168630.1">
    <property type="nucleotide sequence ID" value="NZ_JAQOSL010000004.1"/>
</dbReference>
<dbReference type="CDD" id="cd06464">
    <property type="entry name" value="ACD_sHsps-like"/>
    <property type="match status" value="1"/>
</dbReference>
<proteinExistence type="inferred from homology"/>
<evidence type="ECO:0000313" key="5">
    <source>
        <dbReference type="Proteomes" id="UP001596112"/>
    </source>
</evidence>
<evidence type="ECO:0000259" key="3">
    <source>
        <dbReference type="PROSITE" id="PS01031"/>
    </source>
</evidence>
<dbReference type="EMBL" id="JBHSNZ010000001">
    <property type="protein sequence ID" value="MFC5806308.1"/>
    <property type="molecule type" value="Genomic_DNA"/>
</dbReference>
<dbReference type="Gene3D" id="2.60.40.790">
    <property type="match status" value="1"/>
</dbReference>
<protein>
    <submittedName>
        <fullName evidence="4">Hsp20/alpha crystallin family protein</fullName>
    </submittedName>
</protein>
<accession>A0ABW1AZW7</accession>
<keyword evidence="5" id="KW-1185">Reference proteome</keyword>
<dbReference type="PANTHER" id="PTHR11527">
    <property type="entry name" value="HEAT-SHOCK PROTEIN 20 FAMILY MEMBER"/>
    <property type="match status" value="1"/>
</dbReference>
<reference evidence="5" key="1">
    <citation type="journal article" date="2019" name="Int. J. Syst. Evol. Microbiol.">
        <title>The Global Catalogue of Microorganisms (GCM) 10K type strain sequencing project: providing services to taxonomists for standard genome sequencing and annotation.</title>
        <authorList>
            <consortium name="The Broad Institute Genomics Platform"/>
            <consortium name="The Broad Institute Genome Sequencing Center for Infectious Disease"/>
            <person name="Wu L."/>
            <person name="Ma J."/>
        </authorList>
    </citation>
    <scope>NUCLEOTIDE SEQUENCE [LARGE SCALE GENOMIC DNA]</scope>
    <source>
        <strain evidence="5">JCM 9918</strain>
    </source>
</reference>
<dbReference type="InterPro" id="IPR008978">
    <property type="entry name" value="HSP20-like_chaperone"/>
</dbReference>
<dbReference type="Proteomes" id="UP001596112">
    <property type="component" value="Unassembled WGS sequence"/>
</dbReference>
<evidence type="ECO:0000256" key="1">
    <source>
        <dbReference type="PROSITE-ProRule" id="PRU00285"/>
    </source>
</evidence>
<evidence type="ECO:0000256" key="2">
    <source>
        <dbReference type="RuleBase" id="RU003616"/>
    </source>
</evidence>
<comment type="similarity">
    <text evidence="1 2">Belongs to the small heat shock protein (HSP20) family.</text>
</comment>
<dbReference type="SUPFAM" id="SSF49764">
    <property type="entry name" value="HSP20-like chaperones"/>
    <property type="match status" value="1"/>
</dbReference>